<dbReference type="AlphaFoldDB" id="A0A917N157"/>
<evidence type="ECO:0000313" key="2">
    <source>
        <dbReference type="Proteomes" id="UP000662074"/>
    </source>
</evidence>
<sequence>MVIEKPSVWEADKLFPTGNFTSSTVKNGSIKLFNTAGSVSVCTWDTTTANNEQAFAARKMSTIGLPYGFSVNIYNVNQILSQRFLVFSEGVLVPLTLKIRALDNGNHDNFLEIQGKNLDPAFRQFEYQTYSGLPTYRIIGDYILIPYKKIVPNSPDELIFAVIKIKAKVANQPAEATDALAIEKVTLVNDVNTGINFYGAIEDITTLKDKFVVSTYGSRTPQICTIDLNGRIENKVAISSNGFIPQPNNVLLGIKNSNVDGNSGFYRSADLGKSWNVFNTTLPAGFGLLSFYTINNTLIGIFNKQLFEVAFTGDDSKLNLNIKELTTEGLPEDIKINGIFVYGPQKIALTTNKGVYAKDLQDLLIQK</sequence>
<keyword evidence="2" id="KW-1185">Reference proteome</keyword>
<accession>A0A917N157</accession>
<dbReference type="EMBL" id="BMDO01000002">
    <property type="protein sequence ID" value="GGI50134.1"/>
    <property type="molecule type" value="Genomic_DNA"/>
</dbReference>
<reference evidence="1" key="1">
    <citation type="journal article" date="2014" name="Int. J. Syst. Evol. Microbiol.">
        <title>Complete genome sequence of Corynebacterium casei LMG S-19264T (=DSM 44701T), isolated from a smear-ripened cheese.</title>
        <authorList>
            <consortium name="US DOE Joint Genome Institute (JGI-PGF)"/>
            <person name="Walter F."/>
            <person name="Albersmeier A."/>
            <person name="Kalinowski J."/>
            <person name="Ruckert C."/>
        </authorList>
    </citation>
    <scope>NUCLEOTIDE SEQUENCE</scope>
    <source>
        <strain evidence="1">CCM 8711</strain>
    </source>
</reference>
<reference evidence="1" key="2">
    <citation type="submission" date="2020-09" db="EMBL/GenBank/DDBJ databases">
        <authorList>
            <person name="Sun Q."/>
            <person name="Sedlacek I."/>
        </authorList>
    </citation>
    <scope>NUCLEOTIDE SEQUENCE</scope>
    <source>
        <strain evidence="1">CCM 8711</strain>
    </source>
</reference>
<proteinExistence type="predicted"/>
<organism evidence="1 2">
    <name type="scientific">Mucilaginibacter galii</name>
    <dbReference type="NCBI Taxonomy" id="2005073"/>
    <lineage>
        <taxon>Bacteria</taxon>
        <taxon>Pseudomonadati</taxon>
        <taxon>Bacteroidota</taxon>
        <taxon>Sphingobacteriia</taxon>
        <taxon>Sphingobacteriales</taxon>
        <taxon>Sphingobacteriaceae</taxon>
        <taxon>Mucilaginibacter</taxon>
    </lineage>
</organism>
<dbReference type="SUPFAM" id="SSF110296">
    <property type="entry name" value="Oligoxyloglucan reducing end-specific cellobiohydrolase"/>
    <property type="match status" value="1"/>
</dbReference>
<dbReference type="Proteomes" id="UP000662074">
    <property type="component" value="Unassembled WGS sequence"/>
</dbReference>
<comment type="caution">
    <text evidence="1">The sequence shown here is derived from an EMBL/GenBank/DDBJ whole genome shotgun (WGS) entry which is preliminary data.</text>
</comment>
<gene>
    <name evidence="1" type="ORF">GCM10011425_13460</name>
</gene>
<evidence type="ECO:0000313" key="1">
    <source>
        <dbReference type="EMBL" id="GGI50134.1"/>
    </source>
</evidence>
<name>A0A917N157_9SPHI</name>
<protein>
    <submittedName>
        <fullName evidence="1">Uncharacterized protein</fullName>
    </submittedName>
</protein>